<dbReference type="SUPFAM" id="SSF53850">
    <property type="entry name" value="Periplasmic binding protein-like II"/>
    <property type="match status" value="1"/>
</dbReference>
<dbReference type="Pfam" id="PF13343">
    <property type="entry name" value="SBP_bac_6"/>
    <property type="match status" value="1"/>
</dbReference>
<evidence type="ECO:0000313" key="2">
    <source>
        <dbReference type="EMBL" id="QBH11921.1"/>
    </source>
</evidence>
<dbReference type="GO" id="GO:0030975">
    <property type="term" value="F:thiamine binding"/>
    <property type="evidence" value="ECO:0007669"/>
    <property type="project" value="InterPro"/>
</dbReference>
<evidence type="ECO:0000313" key="5">
    <source>
        <dbReference type="Proteomes" id="UP000293902"/>
    </source>
</evidence>
<dbReference type="GO" id="GO:0030288">
    <property type="term" value="C:outer membrane-bounded periplasmic space"/>
    <property type="evidence" value="ECO:0007669"/>
    <property type="project" value="TreeGrafter"/>
</dbReference>
<dbReference type="PANTHER" id="PTHR30006:SF2">
    <property type="entry name" value="ABC TRANSPORTER SUBSTRATE-BINDING PROTEIN"/>
    <property type="match status" value="1"/>
</dbReference>
<dbReference type="OrthoDB" id="5412681at2"/>
<reference evidence="2 5" key="2">
    <citation type="submission" date="2019-02" db="EMBL/GenBank/DDBJ databases">
        <title>Complete genome sequence of Desulfobacter hydrogenophilus AcRS1.</title>
        <authorList>
            <person name="Marietou A."/>
            <person name="Lund M.B."/>
            <person name="Marshall I.P.G."/>
            <person name="Schreiber L."/>
            <person name="Jorgensen B."/>
        </authorList>
    </citation>
    <scope>NUCLEOTIDE SEQUENCE [LARGE SCALE GENOMIC DNA]</scope>
    <source>
        <strain evidence="2 5">AcRS1</strain>
    </source>
</reference>
<reference evidence="3 4" key="1">
    <citation type="submission" date="2018-06" db="EMBL/GenBank/DDBJ databases">
        <title>Complete Genome Sequence of Desulfobacter hydrogenophilus (DSM3380).</title>
        <authorList>
            <person name="Marietou A."/>
            <person name="Schreiber L."/>
            <person name="Marshall I."/>
            <person name="Jorgensen B."/>
        </authorList>
    </citation>
    <scope>NUCLEOTIDE SEQUENCE [LARGE SCALE GENOMIC DNA]</scope>
    <source>
        <strain evidence="3 4">DSM 3380</strain>
    </source>
</reference>
<dbReference type="NCBIfam" id="TIGR01254">
    <property type="entry name" value="sfuA"/>
    <property type="match status" value="1"/>
</dbReference>
<evidence type="ECO:0000313" key="4">
    <source>
        <dbReference type="Proteomes" id="UP000248798"/>
    </source>
</evidence>
<protein>
    <submittedName>
        <fullName evidence="3">Thiamine ABC transporter substrate-binding protein</fullName>
    </submittedName>
</protein>
<evidence type="ECO:0000313" key="3">
    <source>
        <dbReference type="EMBL" id="RAM02593.1"/>
    </source>
</evidence>
<gene>
    <name evidence="3" type="ORF">DO021_07915</name>
    <name evidence="2" type="ORF">EYB58_02650</name>
</gene>
<dbReference type="Gene3D" id="3.40.190.10">
    <property type="entry name" value="Periplasmic binding protein-like II"/>
    <property type="match status" value="2"/>
</dbReference>
<proteinExistence type="predicted"/>
<keyword evidence="5" id="KW-1185">Reference proteome</keyword>
<dbReference type="CDD" id="cd13545">
    <property type="entry name" value="PBP2_TbpA"/>
    <property type="match status" value="1"/>
</dbReference>
<evidence type="ECO:0000256" key="1">
    <source>
        <dbReference type="ARBA" id="ARBA00022729"/>
    </source>
</evidence>
<dbReference type="InterPro" id="IPR005948">
    <property type="entry name" value="ThiB-like"/>
</dbReference>
<name>A0A328FHK6_9BACT</name>
<dbReference type="RefSeq" id="WP_111955499.1">
    <property type="nucleotide sequence ID" value="NZ_CP036313.1"/>
</dbReference>
<dbReference type="GO" id="GO:0015888">
    <property type="term" value="P:thiamine transport"/>
    <property type="evidence" value="ECO:0007669"/>
    <property type="project" value="InterPro"/>
</dbReference>
<dbReference type="AlphaFoldDB" id="A0A328FHK6"/>
<organism evidence="3 4">
    <name type="scientific">Desulfobacter hydrogenophilus</name>
    <dbReference type="NCBI Taxonomy" id="2291"/>
    <lineage>
        <taxon>Bacteria</taxon>
        <taxon>Pseudomonadati</taxon>
        <taxon>Thermodesulfobacteriota</taxon>
        <taxon>Desulfobacteria</taxon>
        <taxon>Desulfobacterales</taxon>
        <taxon>Desulfobacteraceae</taxon>
        <taxon>Desulfobacter</taxon>
    </lineage>
</organism>
<dbReference type="GO" id="GO:0030976">
    <property type="term" value="F:thiamine pyrophosphate binding"/>
    <property type="evidence" value="ECO:0007669"/>
    <property type="project" value="TreeGrafter"/>
</dbReference>
<dbReference type="Proteomes" id="UP000248798">
    <property type="component" value="Unassembled WGS sequence"/>
</dbReference>
<keyword evidence="1" id="KW-0732">Signal</keyword>
<dbReference type="PANTHER" id="PTHR30006">
    <property type="entry name" value="THIAMINE-BINDING PERIPLASMIC PROTEIN-RELATED"/>
    <property type="match status" value="1"/>
</dbReference>
<dbReference type="EMBL" id="QLNI01000013">
    <property type="protein sequence ID" value="RAM02593.1"/>
    <property type="molecule type" value="Genomic_DNA"/>
</dbReference>
<dbReference type="EMBL" id="CP036313">
    <property type="protein sequence ID" value="QBH11921.1"/>
    <property type="molecule type" value="Genomic_DNA"/>
</dbReference>
<sequence length="348" mass="38672">MKPYTALATVMVCLILTLPMLTTRALCRELTIMTHDSFSMSKSVLEDFKTAVGADITILRSGDAGQALNKAILSKNNPMADLFFGVDNTFIGRALDHDIFIAYTPTGFENINTSLVLDATNRLIPVDFGDVCLNYDIQWFKAKHLAPPSGLEDLLRPAYKDLTVVQNPATSSPGLAFLLATISRFGEKEYISFWQKLKANGVMVVNGWQEAYWGQFTAASKGDRPIVVSYASSPAAEVFYAEQKSTTAPTGVVIENQSAFRQIEFAGILKNSANTDLAKKAMDFLLSQKFQEDIPLQMFVFPANTKAKLPDVFLKHAKITDAPASLPPEEIDRNRDKWLREWTENLLR</sequence>
<dbReference type="Proteomes" id="UP000293902">
    <property type="component" value="Chromosome"/>
</dbReference>
<accession>A0A328FHK6</accession>